<dbReference type="RefSeq" id="WP_048607078.1">
    <property type="nucleotide sequence ID" value="NZ_JARRYG010000009.1"/>
</dbReference>
<dbReference type="Gene3D" id="1.10.10.10">
    <property type="entry name" value="Winged helix-like DNA-binding domain superfamily/Winged helix DNA-binding domain"/>
    <property type="match status" value="1"/>
</dbReference>
<evidence type="ECO:0000259" key="5">
    <source>
        <dbReference type="PROSITE" id="PS50931"/>
    </source>
</evidence>
<evidence type="ECO:0000256" key="4">
    <source>
        <dbReference type="ARBA" id="ARBA00023163"/>
    </source>
</evidence>
<dbReference type="Pfam" id="PF00126">
    <property type="entry name" value="HTH_1"/>
    <property type="match status" value="1"/>
</dbReference>
<dbReference type="InterPro" id="IPR036388">
    <property type="entry name" value="WH-like_DNA-bd_sf"/>
</dbReference>
<reference evidence="7" key="3">
    <citation type="journal article" date="2024" name="Int. J. Antimicrob. Agents">
        <title>Identification of a novel Providencia species showing multi-drug-resistant in three patients with hospital-acquired infection.</title>
        <authorList>
            <person name="Yang W."/>
            <person name="Chen J."/>
            <person name="Yang F."/>
            <person name="Ji P."/>
            <person name="Shen S."/>
            <person name="Yin D."/>
            <person name="Hu F."/>
        </authorList>
    </citation>
    <scope>NUCLEOTIDE SEQUENCE</scope>
    <source>
        <strain evidence="7">CRE-138-0111</strain>
    </source>
</reference>
<evidence type="ECO:0000313" key="8">
    <source>
        <dbReference type="Proteomes" id="UP001156701"/>
    </source>
</evidence>
<comment type="similarity">
    <text evidence="1">Belongs to the LysR transcriptional regulatory family.</text>
</comment>
<dbReference type="InterPro" id="IPR058163">
    <property type="entry name" value="LysR-type_TF_proteobact-type"/>
</dbReference>
<protein>
    <submittedName>
        <fullName evidence="6">LysR family transcriptional regulator</fullName>
    </submittedName>
</protein>
<evidence type="ECO:0000256" key="1">
    <source>
        <dbReference type="ARBA" id="ARBA00009437"/>
    </source>
</evidence>
<dbReference type="Gene3D" id="3.40.190.290">
    <property type="match status" value="1"/>
</dbReference>
<comment type="caution">
    <text evidence="6">The sequence shown here is derived from an EMBL/GenBank/DDBJ whole genome shotgun (WGS) entry which is preliminary data.</text>
</comment>
<gene>
    <name evidence="6" type="ORF">P7V44_10320</name>
    <name evidence="7" type="ORF">Q5E86_01625</name>
</gene>
<accession>A0AA42K210</accession>
<evidence type="ECO:0000256" key="3">
    <source>
        <dbReference type="ARBA" id="ARBA00023125"/>
    </source>
</evidence>
<organism evidence="6 8">
    <name type="scientific">Providencia huashanensis</name>
    <dbReference type="NCBI Taxonomy" id="3037798"/>
    <lineage>
        <taxon>Bacteria</taxon>
        <taxon>Pseudomonadati</taxon>
        <taxon>Pseudomonadota</taxon>
        <taxon>Gammaproteobacteria</taxon>
        <taxon>Enterobacterales</taxon>
        <taxon>Morganellaceae</taxon>
        <taxon>Providencia</taxon>
    </lineage>
</organism>
<dbReference type="Pfam" id="PF03466">
    <property type="entry name" value="LysR_substrate"/>
    <property type="match status" value="1"/>
</dbReference>
<dbReference type="EMBL" id="JAUQTG010000001">
    <property type="protein sequence ID" value="MDO7855093.1"/>
    <property type="molecule type" value="Genomic_DNA"/>
</dbReference>
<sequence length="305" mass="33954">MDMNAFPVLIAVADSLSLTKAANSLNMTKSAVSKTIQIVEDKLGIKLFHRTTRTVSLTEAGAVYIRYIRQSYQFAVMADDIAAKFSDKITGTLRVSAPMSFGTLHLAKVLPQFMQRYPELNVELSFNDKVVDLISEGYDLAIRIGALPDSSLIARKLSPCHSRLYASKSYLAKYGSPQKVADLKGYNCLCYSFYQAGQEWVFYQKGKKYSHIPKGSFRANNSQALIQAVLADIGIALLPYFITAIGDSNHQLVPLLGNYQLPEHNIYAVYPAKEYLPRKVSAFTEFLIEQFGTGSQYQKLIEGIS</sequence>
<dbReference type="GO" id="GO:0003700">
    <property type="term" value="F:DNA-binding transcription factor activity"/>
    <property type="evidence" value="ECO:0007669"/>
    <property type="project" value="InterPro"/>
</dbReference>
<dbReference type="PANTHER" id="PTHR30537">
    <property type="entry name" value="HTH-TYPE TRANSCRIPTIONAL REGULATOR"/>
    <property type="match status" value="1"/>
</dbReference>
<evidence type="ECO:0000256" key="2">
    <source>
        <dbReference type="ARBA" id="ARBA00023015"/>
    </source>
</evidence>
<evidence type="ECO:0000313" key="6">
    <source>
        <dbReference type="EMBL" id="MDG4696632.1"/>
    </source>
</evidence>
<keyword evidence="4" id="KW-0804">Transcription</keyword>
<dbReference type="GO" id="GO:0043565">
    <property type="term" value="F:sequence-specific DNA binding"/>
    <property type="evidence" value="ECO:0007669"/>
    <property type="project" value="TreeGrafter"/>
</dbReference>
<evidence type="ECO:0000313" key="9">
    <source>
        <dbReference type="Proteomes" id="UP001176478"/>
    </source>
</evidence>
<dbReference type="InterPro" id="IPR000847">
    <property type="entry name" value="LysR_HTH_N"/>
</dbReference>
<name>A0AA42K210_9GAMM</name>
<dbReference type="Proteomes" id="UP001156701">
    <property type="component" value="Unassembled WGS sequence"/>
</dbReference>
<reference evidence="7" key="2">
    <citation type="submission" date="2023-07" db="EMBL/GenBank/DDBJ databases">
        <authorList>
            <person name="Yang W."/>
            <person name="Chen J."/>
            <person name="Ji P."/>
            <person name="Hu F."/>
        </authorList>
    </citation>
    <scope>NUCLEOTIDE SEQUENCE</scope>
    <source>
        <strain evidence="7">CRE-138-0111</strain>
    </source>
</reference>
<dbReference type="GO" id="GO:0006351">
    <property type="term" value="P:DNA-templated transcription"/>
    <property type="evidence" value="ECO:0007669"/>
    <property type="project" value="TreeGrafter"/>
</dbReference>
<dbReference type="FunFam" id="3.40.190.290:FF:000001">
    <property type="entry name" value="Transcriptional regulator, LysR family"/>
    <property type="match status" value="1"/>
</dbReference>
<dbReference type="InterPro" id="IPR036390">
    <property type="entry name" value="WH_DNA-bd_sf"/>
</dbReference>
<dbReference type="SUPFAM" id="SSF53850">
    <property type="entry name" value="Periplasmic binding protein-like II"/>
    <property type="match status" value="1"/>
</dbReference>
<feature type="domain" description="HTH lysR-type" evidence="5">
    <location>
        <begin position="1"/>
        <end position="58"/>
    </location>
</feature>
<evidence type="ECO:0000313" key="7">
    <source>
        <dbReference type="EMBL" id="MDO7855093.1"/>
    </source>
</evidence>
<dbReference type="Proteomes" id="UP001176478">
    <property type="component" value="Unassembled WGS sequence"/>
</dbReference>
<dbReference type="SUPFAM" id="SSF46785">
    <property type="entry name" value="Winged helix' DNA-binding domain"/>
    <property type="match status" value="1"/>
</dbReference>
<dbReference type="FunFam" id="1.10.10.10:FF:000001">
    <property type="entry name" value="LysR family transcriptional regulator"/>
    <property type="match status" value="1"/>
</dbReference>
<dbReference type="PANTHER" id="PTHR30537:SF5">
    <property type="entry name" value="HTH-TYPE TRANSCRIPTIONAL ACTIVATOR TTDR-RELATED"/>
    <property type="match status" value="1"/>
</dbReference>
<proteinExistence type="inferred from homology"/>
<dbReference type="PRINTS" id="PR00039">
    <property type="entry name" value="HTHLYSR"/>
</dbReference>
<keyword evidence="9" id="KW-1185">Reference proteome</keyword>
<dbReference type="AlphaFoldDB" id="A0AA42K210"/>
<dbReference type="InterPro" id="IPR005119">
    <property type="entry name" value="LysR_subst-bd"/>
</dbReference>
<dbReference type="PROSITE" id="PS50931">
    <property type="entry name" value="HTH_LYSR"/>
    <property type="match status" value="1"/>
</dbReference>
<reference evidence="6" key="1">
    <citation type="submission" date="2023-03" db="EMBL/GenBank/DDBJ databases">
        <title>a new species belonging to Providencia genus.</title>
        <authorList>
            <person name="Yang W."/>
            <person name="Hu F."/>
            <person name="Shen S."/>
            <person name="Ding L."/>
            <person name="Yin D."/>
        </authorList>
    </citation>
    <scope>NUCLEOTIDE SEQUENCE</scope>
    <source>
        <strain evidence="6">CRE-3FA-0001</strain>
    </source>
</reference>
<keyword evidence="2" id="KW-0805">Transcription regulation</keyword>
<dbReference type="CDD" id="cd08422">
    <property type="entry name" value="PBP2_CrgA_like"/>
    <property type="match status" value="1"/>
</dbReference>
<keyword evidence="3" id="KW-0238">DNA-binding</keyword>
<dbReference type="EMBL" id="JARRYG010000009">
    <property type="protein sequence ID" value="MDG4696632.1"/>
    <property type="molecule type" value="Genomic_DNA"/>
</dbReference>